<comment type="similarity">
    <text evidence="7">Belongs to the phosphatidylethanolamine-binding protein family. Mitochondrion-specific ribosomal protein mL38 subfamily.</text>
</comment>
<keyword evidence="4" id="KW-0175">Coiled coil</keyword>
<name>A0A6P7ISU7_9TELE</name>
<comment type="subcellular location">
    <subcellularLocation>
        <location evidence="1">Mitochondrion</location>
    </subcellularLocation>
</comment>
<dbReference type="AlphaFoldDB" id="A0A6P7ISU7"/>
<proteinExistence type="inferred from homology"/>
<keyword evidence="2" id="KW-0809">Transit peptide</keyword>
<evidence type="ECO:0000256" key="3">
    <source>
        <dbReference type="ARBA" id="ARBA00022980"/>
    </source>
</evidence>
<evidence type="ECO:0000256" key="2">
    <source>
        <dbReference type="ARBA" id="ARBA00022946"/>
    </source>
</evidence>
<evidence type="ECO:0000256" key="5">
    <source>
        <dbReference type="ARBA" id="ARBA00023128"/>
    </source>
</evidence>
<keyword evidence="5" id="KW-0496">Mitochondrion</keyword>
<dbReference type="CDD" id="cd00866">
    <property type="entry name" value="PEBP_euk"/>
    <property type="match status" value="1"/>
</dbReference>
<dbReference type="GO" id="GO:0005743">
    <property type="term" value="C:mitochondrial inner membrane"/>
    <property type="evidence" value="ECO:0007669"/>
    <property type="project" value="UniProtKB-ARBA"/>
</dbReference>
<evidence type="ECO:0000256" key="7">
    <source>
        <dbReference type="ARBA" id="ARBA00038016"/>
    </source>
</evidence>
<evidence type="ECO:0000313" key="10">
    <source>
        <dbReference type="Proteomes" id="UP000515145"/>
    </source>
</evidence>
<dbReference type="OrthoDB" id="2153661at2759"/>
<dbReference type="InterPro" id="IPR035810">
    <property type="entry name" value="PEBP_euk"/>
</dbReference>
<evidence type="ECO:0000256" key="4">
    <source>
        <dbReference type="ARBA" id="ARBA00023054"/>
    </source>
</evidence>
<dbReference type="PANTHER" id="PTHR11362:SF133">
    <property type="entry name" value="LARGE RIBOSOMAL SUBUNIT PROTEIN ML38"/>
    <property type="match status" value="1"/>
</dbReference>
<dbReference type="InterPro" id="IPR036610">
    <property type="entry name" value="PEBP-like_sf"/>
</dbReference>
<dbReference type="PANTHER" id="PTHR11362">
    <property type="entry name" value="PHOSPHATIDYLETHANOLAMINE-BINDING PROTEIN"/>
    <property type="match status" value="1"/>
</dbReference>
<organism evidence="10 11">
    <name type="scientific">Parambassis ranga</name>
    <name type="common">Indian glassy fish</name>
    <dbReference type="NCBI Taxonomy" id="210632"/>
    <lineage>
        <taxon>Eukaryota</taxon>
        <taxon>Metazoa</taxon>
        <taxon>Chordata</taxon>
        <taxon>Craniata</taxon>
        <taxon>Vertebrata</taxon>
        <taxon>Euteleostomi</taxon>
        <taxon>Actinopterygii</taxon>
        <taxon>Neopterygii</taxon>
        <taxon>Teleostei</taxon>
        <taxon>Neoteleostei</taxon>
        <taxon>Acanthomorphata</taxon>
        <taxon>Ovalentaria</taxon>
        <taxon>Ambassidae</taxon>
        <taxon>Parambassis</taxon>
    </lineage>
</organism>
<dbReference type="CTD" id="64978"/>
<protein>
    <recommendedName>
        <fullName evidence="8">Large ribosomal subunit protein mL38</fullName>
    </recommendedName>
    <alternativeName>
        <fullName evidence="9">39S ribosomal protein L38, mitochondrial</fullName>
    </alternativeName>
</protein>
<gene>
    <name evidence="11" type="primary">mrpl38</name>
</gene>
<dbReference type="InParanoid" id="A0A6P7ISU7"/>
<dbReference type="Proteomes" id="UP000515145">
    <property type="component" value="Chromosome 6"/>
</dbReference>
<keyword evidence="10" id="KW-1185">Reference proteome</keyword>
<evidence type="ECO:0000256" key="1">
    <source>
        <dbReference type="ARBA" id="ARBA00004173"/>
    </source>
</evidence>
<reference evidence="11" key="1">
    <citation type="submission" date="2025-08" db="UniProtKB">
        <authorList>
            <consortium name="RefSeq"/>
        </authorList>
    </citation>
    <scope>IDENTIFICATION</scope>
</reference>
<sequence>MALRTACAAAWRTGTDLGVNNARTLVTTAFLCRRVPPLGPMPNEDIDVKNPKSLERYRSYNRYFKQAQAAKNKPAWWRTFRSYVDNSDPEHGAEKVDIGLPYYCPSRTKEVRERRQVMKANKNNLQMEREARLRTFKIPLERVQETWEQSSGPFHIKRLADHYGIFRDLFPMAHFLPQVILHVCYNQDNSGQVYYGNKLTPTEAASLPQISFAAEEGSLWTLLLTCPDEHLLDNDAEYVHWLVGNIPSGAVQAGEELCHYLPPFPARGTGFHRYVYVLFKQEAPINFQEDVRSSPCHSLVNRTFKTVDFYRKHQDSMTPAGLAFFQSQWDESVTNTFHNTLNMKEPVFEFIRPPVYHPPQVKYPHRQPLRYLDRYRDGKEHTYGIY</sequence>
<evidence type="ECO:0000256" key="6">
    <source>
        <dbReference type="ARBA" id="ARBA00023274"/>
    </source>
</evidence>
<dbReference type="InterPro" id="IPR008914">
    <property type="entry name" value="PEBP"/>
</dbReference>
<keyword evidence="6" id="KW-0687">Ribonucleoprotein</keyword>
<keyword evidence="3" id="KW-0689">Ribosomal protein</keyword>
<evidence type="ECO:0000256" key="9">
    <source>
        <dbReference type="ARBA" id="ARBA00041206"/>
    </source>
</evidence>
<dbReference type="Gene3D" id="3.90.280.10">
    <property type="entry name" value="PEBP-like"/>
    <property type="match status" value="1"/>
</dbReference>
<dbReference type="GO" id="GO:0005762">
    <property type="term" value="C:mitochondrial large ribosomal subunit"/>
    <property type="evidence" value="ECO:0007669"/>
    <property type="project" value="TreeGrafter"/>
</dbReference>
<dbReference type="SUPFAM" id="SSF49777">
    <property type="entry name" value="PEBP-like"/>
    <property type="match status" value="1"/>
</dbReference>
<dbReference type="FunFam" id="3.90.280.10:FF:000002">
    <property type="entry name" value="39S ribosomal protein L38, mitochondrial"/>
    <property type="match status" value="1"/>
</dbReference>
<evidence type="ECO:0000256" key="8">
    <source>
        <dbReference type="ARBA" id="ARBA00039444"/>
    </source>
</evidence>
<dbReference type="RefSeq" id="XP_028264044.1">
    <property type="nucleotide sequence ID" value="XM_028408243.1"/>
</dbReference>
<evidence type="ECO:0000313" key="11">
    <source>
        <dbReference type="RefSeq" id="XP_028264044.1"/>
    </source>
</evidence>
<dbReference type="Pfam" id="PF01161">
    <property type="entry name" value="PBP"/>
    <property type="match status" value="1"/>
</dbReference>
<dbReference type="GeneID" id="114437496"/>
<accession>A0A6P7ISU7</accession>